<dbReference type="STRING" id="463014.BAU07_17840"/>
<dbReference type="Pfam" id="PF04909">
    <property type="entry name" value="Amidohydro_2"/>
    <property type="match status" value="1"/>
</dbReference>
<organism evidence="2 3">
    <name type="scientific">Bordetella flabilis</name>
    <dbReference type="NCBI Taxonomy" id="463014"/>
    <lineage>
        <taxon>Bacteria</taxon>
        <taxon>Pseudomonadati</taxon>
        <taxon>Pseudomonadota</taxon>
        <taxon>Betaproteobacteria</taxon>
        <taxon>Burkholderiales</taxon>
        <taxon>Alcaligenaceae</taxon>
        <taxon>Bordetella</taxon>
    </lineage>
</organism>
<dbReference type="GO" id="GO:0016787">
    <property type="term" value="F:hydrolase activity"/>
    <property type="evidence" value="ECO:0007669"/>
    <property type="project" value="InterPro"/>
</dbReference>
<dbReference type="SUPFAM" id="SSF51556">
    <property type="entry name" value="Metallo-dependent hydrolases"/>
    <property type="match status" value="1"/>
</dbReference>
<sequence>MTQPTPPAWDCHTHVFEDAATRPVLPGSGYAPPPRSWRDLAHTGAPHGIERFVLVQPSVYGTDNGLLLDALRESGGRARGVLVIADDTPEAQLVAWRTQGARGMRFNAVSGSGNGMRTYGQLAPRLHAAGWHAQFFVAPQALDDLLDHVRADGPRVVIDHLGGAADGPDHAATRTALFRLLDTGRVWIKASGFYRYGYPPEAWMDHFGELLRDLADRYPERVVWASDWPHTWFFDPAHGQPVPYRDLLGLLRQAVSDEACNRILRHNPLALYD</sequence>
<dbReference type="KEGG" id="bfz:BAU07_17840"/>
<dbReference type="InterPro" id="IPR032466">
    <property type="entry name" value="Metal_Hydrolase"/>
</dbReference>
<evidence type="ECO:0000313" key="2">
    <source>
        <dbReference type="EMBL" id="ANN78732.1"/>
    </source>
</evidence>
<dbReference type="InterPro" id="IPR052358">
    <property type="entry name" value="Aro_Compnd_Degr_Hydrolases"/>
</dbReference>
<evidence type="ECO:0000259" key="1">
    <source>
        <dbReference type="Pfam" id="PF04909"/>
    </source>
</evidence>
<dbReference type="EMBL" id="CP016172">
    <property type="protein sequence ID" value="ANN78732.1"/>
    <property type="molecule type" value="Genomic_DNA"/>
</dbReference>
<dbReference type="Gene3D" id="3.20.20.140">
    <property type="entry name" value="Metal-dependent hydrolases"/>
    <property type="match status" value="1"/>
</dbReference>
<dbReference type="OrthoDB" id="9787654at2"/>
<dbReference type="InterPro" id="IPR006680">
    <property type="entry name" value="Amidohydro-rel"/>
</dbReference>
<dbReference type="Proteomes" id="UP000091926">
    <property type="component" value="Chromosome"/>
</dbReference>
<accession>A0A193GFA4</accession>
<gene>
    <name evidence="2" type="ORF">BAU07_17840</name>
</gene>
<feature type="domain" description="Amidohydrolase-related" evidence="1">
    <location>
        <begin position="9"/>
        <end position="273"/>
    </location>
</feature>
<proteinExistence type="predicted"/>
<keyword evidence="3" id="KW-1185">Reference proteome</keyword>
<dbReference type="PANTHER" id="PTHR35563">
    <property type="entry name" value="BARREL METAL-DEPENDENT HYDROLASE, PUTATIVE (AFU_ORTHOLOGUE AFUA_1G16240)-RELATED"/>
    <property type="match status" value="1"/>
</dbReference>
<dbReference type="PANTHER" id="PTHR35563:SF2">
    <property type="entry name" value="BARREL METAL-DEPENDENT HYDROLASE, PUTATIVE (AFU_ORTHOLOGUE AFUA_1G16240)-RELATED"/>
    <property type="match status" value="1"/>
</dbReference>
<reference evidence="2 3" key="1">
    <citation type="submission" date="2016-06" db="EMBL/GenBank/DDBJ databases">
        <title>Complete genome sequences of Bordetella bronchialis and Bordetella flabilis.</title>
        <authorList>
            <person name="LiPuma J.J."/>
            <person name="Spilker T."/>
        </authorList>
    </citation>
    <scope>NUCLEOTIDE SEQUENCE [LARGE SCALE GENOMIC DNA]</scope>
    <source>
        <strain evidence="2 3">AU10664</strain>
    </source>
</reference>
<protein>
    <recommendedName>
        <fullName evidence="1">Amidohydrolase-related domain-containing protein</fullName>
    </recommendedName>
</protein>
<dbReference type="AlphaFoldDB" id="A0A193GFA4"/>
<evidence type="ECO:0000313" key="3">
    <source>
        <dbReference type="Proteomes" id="UP000091926"/>
    </source>
</evidence>
<name>A0A193GFA4_9BORD</name>
<dbReference type="RefSeq" id="WP_066660291.1">
    <property type="nucleotide sequence ID" value="NZ_CBCSCL010000004.1"/>
</dbReference>